<sequence>MGLTRRRSIPRAGLTFQNVLRALLRQDPDIIMVGEIRDGDTAEIAIKAAQTGHLVLSTLHTNSTSETLIRLQQMGVARWMISSALTLVVAQRLVRKLCPHCKQRLSDPVVLSPNLWPSALTALAGKRLPALATTAFMAEPRYSKC</sequence>
<dbReference type="InterPro" id="IPR027417">
    <property type="entry name" value="P-loop_NTPase"/>
</dbReference>
<gene>
    <name evidence="5" type="primary">hofB_2</name>
    <name evidence="5" type="ORF">NCTC6947_03912</name>
</gene>
<reference evidence="5" key="1">
    <citation type="submission" date="2019-06" db="EMBL/GenBank/DDBJ databases">
        <authorList>
            <consortium name="Pathogen Informatics"/>
        </authorList>
    </citation>
    <scope>NUCLEOTIDE SEQUENCE</scope>
    <source>
        <strain evidence="5">NCTC6947</strain>
    </source>
</reference>
<dbReference type="PANTHER" id="PTHR30258">
    <property type="entry name" value="TYPE II SECRETION SYSTEM PROTEIN GSPE-RELATED"/>
    <property type="match status" value="1"/>
</dbReference>
<dbReference type="PROSITE" id="PS00662">
    <property type="entry name" value="T2SP_E"/>
    <property type="match status" value="1"/>
</dbReference>
<dbReference type="InterPro" id="IPR001482">
    <property type="entry name" value="T2SS/T4SS_dom"/>
</dbReference>
<feature type="domain" description="Bacterial type II secretion system protein E" evidence="4">
    <location>
        <begin position="24"/>
        <end position="38"/>
    </location>
</feature>
<dbReference type="GO" id="GO:0005886">
    <property type="term" value="C:plasma membrane"/>
    <property type="evidence" value="ECO:0007669"/>
    <property type="project" value="TreeGrafter"/>
</dbReference>
<protein>
    <submittedName>
        <fullName evidence="5">Protein transport protein HofB</fullName>
    </submittedName>
</protein>
<evidence type="ECO:0000259" key="4">
    <source>
        <dbReference type="PROSITE" id="PS00662"/>
    </source>
</evidence>
<comment type="similarity">
    <text evidence="1">Belongs to the GSP E family.</text>
</comment>
<dbReference type="Pfam" id="PF00437">
    <property type="entry name" value="T2SSE"/>
    <property type="match status" value="1"/>
</dbReference>
<dbReference type="SUPFAM" id="SSF52540">
    <property type="entry name" value="P-loop containing nucleoside triphosphate hydrolases"/>
    <property type="match status" value="1"/>
</dbReference>
<dbReference type="PANTHER" id="PTHR30258:SF1">
    <property type="entry name" value="PROTEIN TRANSPORT PROTEIN HOFB HOMOLOG"/>
    <property type="match status" value="1"/>
</dbReference>
<organism evidence="5">
    <name type="scientific">Salmonella sp. NCTC 6947</name>
    <dbReference type="NCBI Taxonomy" id="2583581"/>
    <lineage>
        <taxon>Bacteria</taxon>
        <taxon>Pseudomonadati</taxon>
        <taxon>Pseudomonadota</taxon>
        <taxon>Gammaproteobacteria</taxon>
        <taxon>Enterobacterales</taxon>
        <taxon>Enterobacteriaceae</taxon>
        <taxon>Salmonella</taxon>
    </lineage>
</organism>
<dbReference type="GO" id="GO:0016887">
    <property type="term" value="F:ATP hydrolysis activity"/>
    <property type="evidence" value="ECO:0007669"/>
    <property type="project" value="TreeGrafter"/>
</dbReference>
<evidence type="ECO:0000313" key="5">
    <source>
        <dbReference type="EMBL" id="VUC85993.1"/>
    </source>
</evidence>
<evidence type="ECO:0000256" key="3">
    <source>
        <dbReference type="ARBA" id="ARBA00022840"/>
    </source>
</evidence>
<keyword evidence="3" id="KW-0067">ATP-binding</keyword>
<dbReference type="EMBL" id="CABFNZ010000003">
    <property type="protein sequence ID" value="VUC85993.1"/>
    <property type="molecule type" value="Genomic_DNA"/>
</dbReference>
<accession>A0A509CLS3</accession>
<evidence type="ECO:0000256" key="2">
    <source>
        <dbReference type="ARBA" id="ARBA00022741"/>
    </source>
</evidence>
<keyword evidence="2" id="KW-0547">Nucleotide-binding</keyword>
<proteinExistence type="inferred from homology"/>
<dbReference type="Gene3D" id="3.40.50.300">
    <property type="entry name" value="P-loop containing nucleotide triphosphate hydrolases"/>
    <property type="match status" value="1"/>
</dbReference>
<dbReference type="GO" id="GO:0005524">
    <property type="term" value="F:ATP binding"/>
    <property type="evidence" value="ECO:0007669"/>
    <property type="project" value="UniProtKB-KW"/>
</dbReference>
<dbReference type="AlphaFoldDB" id="A0A509CLS3"/>
<evidence type="ECO:0000256" key="1">
    <source>
        <dbReference type="ARBA" id="ARBA00006611"/>
    </source>
</evidence>
<name>A0A509CLS3_9ENTR</name>